<dbReference type="AlphaFoldDB" id="A0A0G0JAD4"/>
<evidence type="ECO:0000313" key="1">
    <source>
        <dbReference type="EMBL" id="KKQ33679.1"/>
    </source>
</evidence>
<dbReference type="Proteomes" id="UP000034701">
    <property type="component" value="Unassembled WGS sequence"/>
</dbReference>
<dbReference type="NCBIfam" id="TIGR02531">
    <property type="entry name" value="yecD_yerC"/>
    <property type="match status" value="1"/>
</dbReference>
<comment type="caution">
    <text evidence="1">The sequence shown here is derived from an EMBL/GenBank/DDBJ whole genome shotgun (WGS) entry which is preliminary data.</text>
</comment>
<dbReference type="InterPro" id="IPR010921">
    <property type="entry name" value="Trp_repressor/repl_initiator"/>
</dbReference>
<evidence type="ECO:0000313" key="2">
    <source>
        <dbReference type="Proteomes" id="UP000034701"/>
    </source>
</evidence>
<protein>
    <submittedName>
        <fullName evidence="1">Trp repressor</fullName>
    </submittedName>
</protein>
<dbReference type="SUPFAM" id="SSF48295">
    <property type="entry name" value="TrpR-like"/>
    <property type="match status" value="1"/>
</dbReference>
<sequence length="85" mass="9821">MMKLNKNLEELAEMFLGIKTRKEMYDFLQGILTPKELLEISNRLQIVKMLKRGISHHDIAGKLHVGVATVTRGSRELREGRFKNV</sequence>
<dbReference type="PANTHER" id="PTHR40080:SF1">
    <property type="entry name" value="TRPR-LIKE PROTEIN YERC_YECD"/>
    <property type="match status" value="1"/>
</dbReference>
<name>A0A0G0JAD4_9BACT</name>
<dbReference type="GO" id="GO:0043565">
    <property type="term" value="F:sequence-specific DNA binding"/>
    <property type="evidence" value="ECO:0007669"/>
    <property type="project" value="InterPro"/>
</dbReference>
<reference evidence="1 2" key="1">
    <citation type="journal article" date="2015" name="Nature">
        <title>rRNA introns, odd ribosomes, and small enigmatic genomes across a large radiation of phyla.</title>
        <authorList>
            <person name="Brown C.T."/>
            <person name="Hug L.A."/>
            <person name="Thomas B.C."/>
            <person name="Sharon I."/>
            <person name="Castelle C.J."/>
            <person name="Singh A."/>
            <person name="Wilkins M.J."/>
            <person name="Williams K.H."/>
            <person name="Banfield J.F."/>
        </authorList>
    </citation>
    <scope>NUCLEOTIDE SEQUENCE [LARGE SCALE GENOMIC DNA]</scope>
</reference>
<dbReference type="InterPro" id="IPR013368">
    <property type="entry name" value="YecD_YerC"/>
</dbReference>
<gene>
    <name evidence="1" type="ORF">US45_C0010G0010</name>
</gene>
<dbReference type="EMBL" id="LBTA01000010">
    <property type="protein sequence ID" value="KKQ33679.1"/>
    <property type="molecule type" value="Genomic_DNA"/>
</dbReference>
<dbReference type="PANTHER" id="PTHR40080">
    <property type="entry name" value="LMO1763 PROTEIN"/>
    <property type="match status" value="1"/>
</dbReference>
<proteinExistence type="predicted"/>
<dbReference type="InterPro" id="IPR000831">
    <property type="entry name" value="Trp_repress"/>
</dbReference>
<accession>A0A0G0JAD4</accession>
<organism evidence="1 2">
    <name type="scientific">Candidatus Nomurabacteria bacterium GW2011_GWA1_37_20</name>
    <dbReference type="NCBI Taxonomy" id="1618729"/>
    <lineage>
        <taxon>Bacteria</taxon>
        <taxon>Candidatus Nomuraibacteriota</taxon>
    </lineage>
</organism>
<dbReference type="InterPro" id="IPR038116">
    <property type="entry name" value="TrpR-like_sf"/>
</dbReference>
<dbReference type="Gene3D" id="1.10.1270.10">
    <property type="entry name" value="TrpR-like"/>
    <property type="match status" value="1"/>
</dbReference>
<dbReference type="Pfam" id="PF01371">
    <property type="entry name" value="Trp_repressor"/>
    <property type="match status" value="1"/>
</dbReference>
<dbReference type="GO" id="GO:0003700">
    <property type="term" value="F:DNA-binding transcription factor activity"/>
    <property type="evidence" value="ECO:0007669"/>
    <property type="project" value="InterPro"/>
</dbReference>